<dbReference type="InterPro" id="IPR036457">
    <property type="entry name" value="PPM-type-like_dom_sf"/>
</dbReference>
<evidence type="ECO:0000256" key="4">
    <source>
        <dbReference type="RuleBase" id="RU003465"/>
    </source>
</evidence>
<dbReference type="InterPro" id="IPR015655">
    <property type="entry name" value="PP2C"/>
</dbReference>
<dbReference type="PROSITE" id="PS01032">
    <property type="entry name" value="PPM_1"/>
    <property type="match status" value="1"/>
</dbReference>
<name>A0A177BBU4_9BILA</name>
<dbReference type="Pfam" id="PF00481">
    <property type="entry name" value="PP2C"/>
    <property type="match status" value="1"/>
</dbReference>
<dbReference type="OrthoDB" id="420076at2759"/>
<organism evidence="6 7">
    <name type="scientific">Intoshia linei</name>
    <dbReference type="NCBI Taxonomy" id="1819745"/>
    <lineage>
        <taxon>Eukaryota</taxon>
        <taxon>Metazoa</taxon>
        <taxon>Spiralia</taxon>
        <taxon>Lophotrochozoa</taxon>
        <taxon>Mesozoa</taxon>
        <taxon>Orthonectida</taxon>
        <taxon>Rhopaluridae</taxon>
        <taxon>Intoshia</taxon>
    </lineage>
</organism>
<dbReference type="AlphaFoldDB" id="A0A177BBU4"/>
<dbReference type="GO" id="GO:0004741">
    <property type="term" value="F:[pyruvate dehydrogenase (acetyl-transferring)]-phosphatase activity"/>
    <property type="evidence" value="ECO:0007669"/>
    <property type="project" value="TreeGrafter"/>
</dbReference>
<dbReference type="Proteomes" id="UP000078046">
    <property type="component" value="Unassembled WGS sequence"/>
</dbReference>
<keyword evidence="7" id="KW-1185">Reference proteome</keyword>
<sequence>MFSFWQSFILKNSKLLSLFDYFNVNKKYLTSTQVSNFLSKNEQTFASNCGSKSFEVNINQIAANKPIEDVISNTRFNINGAFSLFGIYDGHGGNYCAQSLSQRLFDYIYISLLDEQQLTEKLQILDKTLSQKEIHYKNVLNAIFDNRVDNILPNSNQYYRLSSTHLYSIRNYIKTRLKEQVKKFDLDNISKSISEAFCTLDNDMGSEMKTDITNLKVSLSGSCANVACLFNDNKETHLFISNCGDCRAMMGSRQSDQLLISPLSVDQNASNATEVERIMSQHPKSESKYIILQERLLGTLIPLRCFGDFMLKLSRENFNIVLNLMMKNKKIDKFNVDDIVPIQSKTPPYLTAKPEIVHKKITKHDCFLIIASDGIWETMRTENIMHLVNGHIMSKEIPDSFQPDDETLSVIHQRLSQRNKLETSYENDNYCTNVIRHCLGYNHGAISDILSKPYRRNYMDDMSVVIIKF</sequence>
<dbReference type="PANTHER" id="PTHR13832:SF792">
    <property type="entry name" value="GM14286P"/>
    <property type="match status" value="1"/>
</dbReference>
<evidence type="ECO:0000256" key="3">
    <source>
        <dbReference type="ARBA" id="ARBA00022912"/>
    </source>
</evidence>
<evidence type="ECO:0000256" key="1">
    <source>
        <dbReference type="ARBA" id="ARBA00022723"/>
    </source>
</evidence>
<feature type="domain" description="PPM-type phosphatase" evidence="5">
    <location>
        <begin position="53"/>
        <end position="469"/>
    </location>
</feature>
<evidence type="ECO:0000313" key="6">
    <source>
        <dbReference type="EMBL" id="OAF71113.1"/>
    </source>
</evidence>
<dbReference type="CDD" id="cd00143">
    <property type="entry name" value="PP2Cc"/>
    <property type="match status" value="1"/>
</dbReference>
<dbReference type="SMART" id="SM00332">
    <property type="entry name" value="PP2Cc"/>
    <property type="match status" value="1"/>
</dbReference>
<dbReference type="PROSITE" id="PS51746">
    <property type="entry name" value="PPM_2"/>
    <property type="match status" value="1"/>
</dbReference>
<dbReference type="GO" id="GO:0046872">
    <property type="term" value="F:metal ion binding"/>
    <property type="evidence" value="ECO:0007669"/>
    <property type="project" value="UniProtKB-KW"/>
</dbReference>
<dbReference type="PANTHER" id="PTHR13832">
    <property type="entry name" value="PROTEIN PHOSPHATASE 2C"/>
    <property type="match status" value="1"/>
</dbReference>
<dbReference type="SUPFAM" id="SSF81606">
    <property type="entry name" value="PP2C-like"/>
    <property type="match status" value="1"/>
</dbReference>
<evidence type="ECO:0000313" key="7">
    <source>
        <dbReference type="Proteomes" id="UP000078046"/>
    </source>
</evidence>
<accession>A0A177BBU4</accession>
<comment type="caution">
    <text evidence="6">The sequence shown here is derived from an EMBL/GenBank/DDBJ whole genome shotgun (WGS) entry which is preliminary data.</text>
</comment>
<keyword evidence="2 4" id="KW-0378">Hydrolase</keyword>
<dbReference type="GO" id="GO:0005739">
    <property type="term" value="C:mitochondrion"/>
    <property type="evidence" value="ECO:0007669"/>
    <property type="project" value="TreeGrafter"/>
</dbReference>
<dbReference type="InterPro" id="IPR001932">
    <property type="entry name" value="PPM-type_phosphatase-like_dom"/>
</dbReference>
<dbReference type="EMBL" id="LWCA01000079">
    <property type="protein sequence ID" value="OAF71113.1"/>
    <property type="molecule type" value="Genomic_DNA"/>
</dbReference>
<keyword evidence="1" id="KW-0479">Metal-binding</keyword>
<keyword evidence="3 4" id="KW-0904">Protein phosphatase</keyword>
<proteinExistence type="inferred from homology"/>
<evidence type="ECO:0000259" key="5">
    <source>
        <dbReference type="PROSITE" id="PS51746"/>
    </source>
</evidence>
<gene>
    <name evidence="6" type="ORF">A3Q56_01148</name>
</gene>
<protein>
    <recommendedName>
        <fullName evidence="5">PPM-type phosphatase domain-containing protein</fullName>
    </recommendedName>
</protein>
<dbReference type="InterPro" id="IPR000222">
    <property type="entry name" value="PP2C_BS"/>
</dbReference>
<reference evidence="6 7" key="1">
    <citation type="submission" date="2016-04" db="EMBL/GenBank/DDBJ databases">
        <title>The genome of Intoshia linei affirms orthonectids as highly simplified spiralians.</title>
        <authorList>
            <person name="Mikhailov K.V."/>
            <person name="Slusarev G.S."/>
            <person name="Nikitin M.A."/>
            <person name="Logacheva M.D."/>
            <person name="Penin A."/>
            <person name="Aleoshin V."/>
            <person name="Panchin Y.V."/>
        </authorList>
    </citation>
    <scope>NUCLEOTIDE SEQUENCE [LARGE SCALE GENOMIC DNA]</scope>
    <source>
        <strain evidence="6">Intl2013</strain>
        <tissue evidence="6">Whole animal</tissue>
    </source>
</reference>
<evidence type="ECO:0000256" key="2">
    <source>
        <dbReference type="ARBA" id="ARBA00022801"/>
    </source>
</evidence>
<dbReference type="Gene3D" id="3.60.40.10">
    <property type="entry name" value="PPM-type phosphatase domain"/>
    <property type="match status" value="1"/>
</dbReference>
<comment type="similarity">
    <text evidence="4">Belongs to the PP2C family.</text>
</comment>